<dbReference type="Pfam" id="PF00400">
    <property type="entry name" value="WD40"/>
    <property type="match status" value="1"/>
</dbReference>
<evidence type="ECO:0000313" key="4">
    <source>
        <dbReference type="WBParaSite" id="TCLT_0000857901-mRNA-1"/>
    </source>
</evidence>
<evidence type="ECO:0000313" key="2">
    <source>
        <dbReference type="EMBL" id="VDN06141.1"/>
    </source>
</evidence>
<organism evidence="4">
    <name type="scientific">Thelazia callipaeda</name>
    <name type="common">Oriental eyeworm</name>
    <name type="synonym">Parasitic nematode</name>
    <dbReference type="NCBI Taxonomy" id="103827"/>
    <lineage>
        <taxon>Eukaryota</taxon>
        <taxon>Metazoa</taxon>
        <taxon>Ecdysozoa</taxon>
        <taxon>Nematoda</taxon>
        <taxon>Chromadorea</taxon>
        <taxon>Rhabditida</taxon>
        <taxon>Spirurina</taxon>
        <taxon>Spiruromorpha</taxon>
        <taxon>Thelazioidea</taxon>
        <taxon>Thelaziidae</taxon>
        <taxon>Thelazia</taxon>
    </lineage>
</organism>
<evidence type="ECO:0000313" key="3">
    <source>
        <dbReference type="Proteomes" id="UP000276776"/>
    </source>
</evidence>
<evidence type="ECO:0000256" key="1">
    <source>
        <dbReference type="PROSITE-ProRule" id="PRU00221"/>
    </source>
</evidence>
<reference evidence="2 3" key="2">
    <citation type="submission" date="2018-11" db="EMBL/GenBank/DDBJ databases">
        <authorList>
            <consortium name="Pathogen Informatics"/>
        </authorList>
    </citation>
    <scope>NUCLEOTIDE SEQUENCE [LARGE SCALE GENOMIC DNA]</scope>
</reference>
<reference evidence="4" key="1">
    <citation type="submission" date="2017-02" db="UniProtKB">
        <authorList>
            <consortium name="WormBaseParasite"/>
        </authorList>
    </citation>
    <scope>IDENTIFICATION</scope>
</reference>
<proteinExistence type="predicted"/>
<dbReference type="SUPFAM" id="SSF50978">
    <property type="entry name" value="WD40 repeat-like"/>
    <property type="match status" value="1"/>
</dbReference>
<dbReference type="GO" id="GO:0080008">
    <property type="term" value="C:Cul4-RING E3 ubiquitin ligase complex"/>
    <property type="evidence" value="ECO:0007669"/>
    <property type="project" value="TreeGrafter"/>
</dbReference>
<name>A0A0N5D6C2_THECL</name>
<dbReference type="PANTHER" id="PTHR19847">
    <property type="entry name" value="DDB1- AND CUL4-ASSOCIATED FACTOR 11"/>
    <property type="match status" value="1"/>
</dbReference>
<dbReference type="PANTHER" id="PTHR19847:SF7">
    <property type="entry name" value="DDB1- AND CUL4-ASSOCIATED FACTOR 11"/>
    <property type="match status" value="1"/>
</dbReference>
<dbReference type="AlphaFoldDB" id="A0A0N5D6C2"/>
<dbReference type="InterPro" id="IPR001680">
    <property type="entry name" value="WD40_rpt"/>
</dbReference>
<dbReference type="InterPro" id="IPR015943">
    <property type="entry name" value="WD40/YVTN_repeat-like_dom_sf"/>
</dbReference>
<keyword evidence="1" id="KW-0853">WD repeat</keyword>
<protein>
    <submittedName>
        <fullName evidence="4">WD_REPEATS_REGION domain-containing protein</fullName>
    </submittedName>
</protein>
<feature type="repeat" description="WD" evidence="1">
    <location>
        <begin position="9"/>
        <end position="51"/>
    </location>
</feature>
<gene>
    <name evidence="2" type="ORF">TCLT_LOCUS8568</name>
</gene>
<dbReference type="WBParaSite" id="TCLT_0000857901-mRNA-1">
    <property type="protein sequence ID" value="TCLT_0000857901-mRNA-1"/>
    <property type="gene ID" value="TCLT_0000857901"/>
</dbReference>
<keyword evidence="3" id="KW-1185">Reference proteome</keyword>
<dbReference type="PROSITE" id="PS50082">
    <property type="entry name" value="WD_REPEATS_2"/>
    <property type="match status" value="1"/>
</dbReference>
<accession>A0A0N5D6C2</accession>
<dbReference type="InterPro" id="IPR036322">
    <property type="entry name" value="WD40_repeat_dom_sf"/>
</dbReference>
<dbReference type="Gene3D" id="2.130.10.10">
    <property type="entry name" value="YVTN repeat-like/Quinoprotein amine dehydrogenase"/>
    <property type="match status" value="1"/>
</dbReference>
<dbReference type="GO" id="GO:0043161">
    <property type="term" value="P:proteasome-mediated ubiquitin-dependent protein catabolic process"/>
    <property type="evidence" value="ECO:0007669"/>
    <property type="project" value="TreeGrafter"/>
</dbReference>
<dbReference type="SMART" id="SM00320">
    <property type="entry name" value="WD40"/>
    <property type="match status" value="1"/>
</dbReference>
<dbReference type="Proteomes" id="UP000276776">
    <property type="component" value="Unassembled WGS sequence"/>
</dbReference>
<dbReference type="OrthoDB" id="63070at2759"/>
<dbReference type="EMBL" id="UYYF01004653">
    <property type="protein sequence ID" value="VDN06141.1"/>
    <property type="molecule type" value="Genomic_DNA"/>
</dbReference>
<dbReference type="InterPro" id="IPR051859">
    <property type="entry name" value="DCAF"/>
</dbReference>
<sequence>MGDDEEIIFKAHPESVKSIYCSPNNPRIFCTGAEDGFCKMWDRRTLEATIALNKCSDEVVMSIDALKFMPPNHSELLWRAKFSPERTGHRFIYT</sequence>